<dbReference type="InterPro" id="IPR008271">
    <property type="entry name" value="Ser/Thr_kinase_AS"/>
</dbReference>
<evidence type="ECO:0000256" key="1">
    <source>
        <dbReference type="ARBA" id="ARBA00022679"/>
    </source>
</evidence>
<proteinExistence type="predicted"/>
<evidence type="ECO:0000256" key="4">
    <source>
        <dbReference type="ARBA" id="ARBA00022840"/>
    </source>
</evidence>
<keyword evidence="7" id="KW-1185">Reference proteome</keyword>
<dbReference type="SMART" id="SM00220">
    <property type="entry name" value="S_TKc"/>
    <property type="match status" value="1"/>
</dbReference>
<evidence type="ECO:0000256" key="3">
    <source>
        <dbReference type="ARBA" id="ARBA00022777"/>
    </source>
</evidence>
<dbReference type="EMBL" id="JAPFFF010000057">
    <property type="protein sequence ID" value="KAK8838084.1"/>
    <property type="molecule type" value="Genomic_DNA"/>
</dbReference>
<evidence type="ECO:0000256" key="2">
    <source>
        <dbReference type="ARBA" id="ARBA00022741"/>
    </source>
</evidence>
<dbReference type="SUPFAM" id="SSF56112">
    <property type="entry name" value="Protein kinase-like (PK-like)"/>
    <property type="match status" value="2"/>
</dbReference>
<dbReference type="PROSITE" id="PS50011">
    <property type="entry name" value="PROTEIN_KINASE_DOM"/>
    <property type="match status" value="1"/>
</dbReference>
<dbReference type="PANTHER" id="PTHR44329">
    <property type="entry name" value="SERINE/THREONINE-PROTEIN KINASE TNNI3K-RELATED"/>
    <property type="match status" value="1"/>
</dbReference>
<reference evidence="6 7" key="1">
    <citation type="submission" date="2024-04" db="EMBL/GenBank/DDBJ databases">
        <title>Tritrichomonas musculus Genome.</title>
        <authorList>
            <person name="Alves-Ferreira E."/>
            <person name="Grigg M."/>
            <person name="Lorenzi H."/>
            <person name="Galac M."/>
        </authorList>
    </citation>
    <scope>NUCLEOTIDE SEQUENCE [LARGE SCALE GENOMIC DNA]</scope>
    <source>
        <strain evidence="6 7">EAF2021</strain>
    </source>
</reference>
<evidence type="ECO:0000259" key="5">
    <source>
        <dbReference type="PROSITE" id="PS50011"/>
    </source>
</evidence>
<dbReference type="InterPro" id="IPR000719">
    <property type="entry name" value="Prot_kinase_dom"/>
</dbReference>
<keyword evidence="1" id="KW-0808">Transferase</keyword>
<evidence type="ECO:0000313" key="7">
    <source>
        <dbReference type="Proteomes" id="UP001470230"/>
    </source>
</evidence>
<feature type="domain" description="Protein kinase" evidence="5">
    <location>
        <begin position="123"/>
        <end position="374"/>
    </location>
</feature>
<dbReference type="InterPro" id="IPR051681">
    <property type="entry name" value="Ser/Thr_Kinases-Pseudokinases"/>
</dbReference>
<dbReference type="PANTHER" id="PTHR44329:SF288">
    <property type="entry name" value="MITOGEN-ACTIVATED PROTEIN KINASE KINASE KINASE 20"/>
    <property type="match status" value="1"/>
</dbReference>
<sequence length="398" mass="45958">MSRWLMRISNGARPVRLESIPDHYWELIEHCWSINPKIRPSFDSIVEILKDDKYALTEFGVETNLTELHEYQNRIENAVANDESKESLIREINELKTKIKKGPHEYSDILKLNILDSEMIHNLRTIREISSGGGGKVLEVGKEEKYALKMMHTGDHSIEDFKGFISEYEKLIKLKHPNIVDAYGIFMSDATTPPSILLELCTSDLRNMIKNKAYKGKSDIVKWIYQIVEGMKFVHKNDIVHRDLKPSNILIAKDGKIRISDFGIAKLMSTEEQGTTRGAGTQKFMAPEILKEEKYNEKADVYSFGVLLYFILSDGEMPKINIIQVGNGVKAEIPDSFTDFAKELINECWNYNSKDRPSFDEILSRLERQNYKIIEMNNSEVNEVLEFVKEHKKLIPDY</sequence>
<dbReference type="InterPro" id="IPR011009">
    <property type="entry name" value="Kinase-like_dom_sf"/>
</dbReference>
<protein>
    <recommendedName>
        <fullName evidence="5">Protein kinase domain-containing protein</fullName>
    </recommendedName>
</protein>
<dbReference type="Gene3D" id="1.10.510.10">
    <property type="entry name" value="Transferase(Phosphotransferase) domain 1"/>
    <property type="match status" value="2"/>
</dbReference>
<keyword evidence="4" id="KW-0067">ATP-binding</keyword>
<accession>A0ABR2GVY6</accession>
<dbReference type="Pfam" id="PF00069">
    <property type="entry name" value="Pkinase"/>
    <property type="match status" value="1"/>
</dbReference>
<name>A0ABR2GVY6_9EUKA</name>
<dbReference type="PROSITE" id="PS00108">
    <property type="entry name" value="PROTEIN_KINASE_ST"/>
    <property type="match status" value="1"/>
</dbReference>
<evidence type="ECO:0000313" key="6">
    <source>
        <dbReference type="EMBL" id="KAK8838084.1"/>
    </source>
</evidence>
<organism evidence="6 7">
    <name type="scientific">Tritrichomonas musculus</name>
    <dbReference type="NCBI Taxonomy" id="1915356"/>
    <lineage>
        <taxon>Eukaryota</taxon>
        <taxon>Metamonada</taxon>
        <taxon>Parabasalia</taxon>
        <taxon>Tritrichomonadida</taxon>
        <taxon>Tritrichomonadidae</taxon>
        <taxon>Tritrichomonas</taxon>
    </lineage>
</organism>
<keyword evidence="3" id="KW-0418">Kinase</keyword>
<dbReference type="Proteomes" id="UP001470230">
    <property type="component" value="Unassembled WGS sequence"/>
</dbReference>
<comment type="caution">
    <text evidence="6">The sequence shown here is derived from an EMBL/GenBank/DDBJ whole genome shotgun (WGS) entry which is preliminary data.</text>
</comment>
<gene>
    <name evidence="6" type="ORF">M9Y10_036035</name>
</gene>
<keyword evidence="2" id="KW-0547">Nucleotide-binding</keyword>